<comment type="caution">
    <text evidence="1">The sequence shown here is derived from an EMBL/GenBank/DDBJ whole genome shotgun (WGS) entry which is preliminary data.</text>
</comment>
<dbReference type="AlphaFoldDB" id="A0A840CVY2"/>
<dbReference type="RefSeq" id="WP_183309113.1">
    <property type="nucleotide sequence ID" value="NZ_JACIEP010000030.1"/>
</dbReference>
<keyword evidence="2" id="KW-1185">Reference proteome</keyword>
<proteinExistence type="predicted"/>
<organism evidence="1 2">
    <name type="scientific">Dysgonomonas hofstadii</name>
    <dbReference type="NCBI Taxonomy" id="637886"/>
    <lineage>
        <taxon>Bacteria</taxon>
        <taxon>Pseudomonadati</taxon>
        <taxon>Bacteroidota</taxon>
        <taxon>Bacteroidia</taxon>
        <taxon>Bacteroidales</taxon>
        <taxon>Dysgonomonadaceae</taxon>
        <taxon>Dysgonomonas</taxon>
    </lineage>
</organism>
<reference evidence="1 2" key="1">
    <citation type="submission" date="2020-08" db="EMBL/GenBank/DDBJ databases">
        <title>Genomic Encyclopedia of Type Strains, Phase IV (KMG-IV): sequencing the most valuable type-strain genomes for metagenomic binning, comparative biology and taxonomic classification.</title>
        <authorList>
            <person name="Goeker M."/>
        </authorList>
    </citation>
    <scope>NUCLEOTIDE SEQUENCE [LARGE SCALE GENOMIC DNA]</scope>
    <source>
        <strain evidence="1 2">DSM 104969</strain>
    </source>
</reference>
<evidence type="ECO:0000313" key="1">
    <source>
        <dbReference type="EMBL" id="MBB4038328.1"/>
    </source>
</evidence>
<accession>A0A840CVY2</accession>
<evidence type="ECO:0000313" key="2">
    <source>
        <dbReference type="Proteomes" id="UP000555103"/>
    </source>
</evidence>
<name>A0A840CVY2_9BACT</name>
<dbReference type="Proteomes" id="UP000555103">
    <property type="component" value="Unassembled WGS sequence"/>
</dbReference>
<sequence>MKKLYYFLIFVFIFCNNFYINAQIKTLEKSFPLLTVSKDKFINDLESFTSNIENKSDLIYEISINRDSLYELYLVTLNLLPLDMISEDTCLGVFYSKDVPFVVKKGCNPGSLFKKNKDNENCLISMPINEIIIKEEFSFWFFLFDGVKLIHIDLPSFYIKRLGFIPCS</sequence>
<gene>
    <name evidence="1" type="ORF">GGR21_004262</name>
</gene>
<dbReference type="EMBL" id="JACIEP010000030">
    <property type="protein sequence ID" value="MBB4038328.1"/>
    <property type="molecule type" value="Genomic_DNA"/>
</dbReference>
<protein>
    <submittedName>
        <fullName evidence="1">Uncharacterized protein</fullName>
    </submittedName>
</protein>